<reference evidence="2 3" key="1">
    <citation type="journal article" date="2016" name="Mol. Biol. Evol.">
        <title>Comparative Genomics of Early-Diverging Mushroom-Forming Fungi Provides Insights into the Origins of Lignocellulose Decay Capabilities.</title>
        <authorList>
            <person name="Nagy L.G."/>
            <person name="Riley R."/>
            <person name="Tritt A."/>
            <person name="Adam C."/>
            <person name="Daum C."/>
            <person name="Floudas D."/>
            <person name="Sun H."/>
            <person name="Yadav J.S."/>
            <person name="Pangilinan J."/>
            <person name="Larsson K.H."/>
            <person name="Matsuura K."/>
            <person name="Barry K."/>
            <person name="Labutti K."/>
            <person name="Kuo R."/>
            <person name="Ohm R.A."/>
            <person name="Bhattacharya S.S."/>
            <person name="Shirouzu T."/>
            <person name="Yoshinaga Y."/>
            <person name="Martin F.M."/>
            <person name="Grigoriev I.V."/>
            <person name="Hibbett D.S."/>
        </authorList>
    </citation>
    <scope>NUCLEOTIDE SEQUENCE [LARGE SCALE GENOMIC DNA]</scope>
    <source>
        <strain evidence="2 3">HHB10207 ss-3</strain>
    </source>
</reference>
<feature type="compositionally biased region" description="Polar residues" evidence="1">
    <location>
        <begin position="92"/>
        <end position="106"/>
    </location>
</feature>
<evidence type="ECO:0000313" key="3">
    <source>
        <dbReference type="Proteomes" id="UP000076798"/>
    </source>
</evidence>
<feature type="region of interest" description="Disordered" evidence="1">
    <location>
        <begin position="92"/>
        <end position="177"/>
    </location>
</feature>
<dbReference type="EMBL" id="KV428131">
    <property type="protein sequence ID" value="KZT35695.1"/>
    <property type="molecule type" value="Genomic_DNA"/>
</dbReference>
<evidence type="ECO:0000313" key="2">
    <source>
        <dbReference type="EMBL" id="KZT35695.1"/>
    </source>
</evidence>
<protein>
    <submittedName>
        <fullName evidence="2">Uncharacterized protein</fullName>
    </submittedName>
</protein>
<organism evidence="2 3">
    <name type="scientific">Sistotremastrum suecicum HHB10207 ss-3</name>
    <dbReference type="NCBI Taxonomy" id="1314776"/>
    <lineage>
        <taxon>Eukaryota</taxon>
        <taxon>Fungi</taxon>
        <taxon>Dikarya</taxon>
        <taxon>Basidiomycota</taxon>
        <taxon>Agaricomycotina</taxon>
        <taxon>Agaricomycetes</taxon>
        <taxon>Sistotremastrales</taxon>
        <taxon>Sistotremastraceae</taxon>
        <taxon>Sistotremastrum</taxon>
    </lineage>
</organism>
<keyword evidence="3" id="KW-1185">Reference proteome</keyword>
<dbReference type="AlphaFoldDB" id="A0A166AUP6"/>
<accession>A0A166AUP6</accession>
<sequence length="245" mass="27152">MCLRPGASDRSRRIDPLPLEQWKQYLHMNDVSLLSYGNEFSDTTPDTQALASFHFSNNGVSFASGFASEPHYVYESPPQTFFMSTDTYPSSSRLPTSVSVPGSQNAGPPFPPIRPLDSRHLHHLHGTPGSHHVTASRVDGDFSIPRPSYAPDTESHMRGERHSRSYTARQKGPGTLSSASKYYDKVTAEIENIGDALTDAGVSIPVRMKTSRRHHILLQAREFIRLHTPKSSSNYDTPCASHSSE</sequence>
<name>A0A166AUP6_9AGAM</name>
<dbReference type="Proteomes" id="UP000076798">
    <property type="component" value="Unassembled WGS sequence"/>
</dbReference>
<evidence type="ECO:0000256" key="1">
    <source>
        <dbReference type="SAM" id="MobiDB-lite"/>
    </source>
</evidence>
<feature type="compositionally biased region" description="Basic and acidic residues" evidence="1">
    <location>
        <begin position="153"/>
        <end position="163"/>
    </location>
</feature>
<proteinExistence type="predicted"/>
<gene>
    <name evidence="2" type="ORF">SISSUDRAFT_137964</name>
</gene>